<evidence type="ECO:0000313" key="6">
    <source>
        <dbReference type="EMBL" id="GHE99789.1"/>
    </source>
</evidence>
<dbReference type="InterPro" id="IPR008930">
    <property type="entry name" value="Terpenoid_cyclase/PrenylTrfase"/>
</dbReference>
<sequence length="563" mass="59355">MQKEDDSPVNAPSVFPLHDLADLDASIARAVEGLFAYQGQNGAFAPSDTRYSPAHSALALIALHLTSPEDADGLITRGIAQLCRTQRFDGGWSPHRFGSEPLATALAVDALRLIAPERAASAIEAARILIDRIGHAQEHADAAPAGGYERLLFSPTAALRQDVALRLPLSPGRARRQLSLQWPAVASLTLRGRRQESAGDPVGRAVRARTRASALSLIRQLYEHEGGTGGFAADPMLTGYICIGLGLSGLGPDIARAAAAWLKAAGGESGQWAQAPLHVRWTSLAGSALAEAGLASDTRLAGTAHVLARAQHQADFAPLGVPAGGWSASGGPGWATTLDTAEAVSALAALTATDRTAVIREGVRWLTDQQDAAGSWSYAVRDTLPGAYGPCAHLTATAVRALIDAGTPADDKHVKKALHWLARRQDASGYFTAMWFRGHTIATAAVVETYCRIGDGEHAVAARARDWLLRTQRRDGSWSAGQSVGVSSVEETASALRALVATGLTGYAPPVARAVGWLIARQRTNGTWPGEPVNEHVRLQHRYADDLVATALALRALSAVRGR</sequence>
<dbReference type="Pfam" id="PF13243">
    <property type="entry name" value="SQHop_cyclase_C"/>
    <property type="match status" value="2"/>
</dbReference>
<name>A0A919ADU9_9ACTN</name>
<dbReference type="GO" id="GO:0016866">
    <property type="term" value="F:intramolecular transferase activity"/>
    <property type="evidence" value="ECO:0007669"/>
    <property type="project" value="InterPro"/>
</dbReference>
<reference evidence="6" key="2">
    <citation type="submission" date="2020-09" db="EMBL/GenBank/DDBJ databases">
        <authorList>
            <person name="Sun Q."/>
            <person name="Ohkuma M."/>
        </authorList>
    </citation>
    <scope>NUCLEOTIDE SEQUENCE</scope>
    <source>
        <strain evidence="6">JCM 4477</strain>
    </source>
</reference>
<evidence type="ECO:0000256" key="4">
    <source>
        <dbReference type="ARBA" id="ARBA00022737"/>
    </source>
</evidence>
<evidence type="ECO:0000256" key="3">
    <source>
        <dbReference type="ARBA" id="ARBA00022723"/>
    </source>
</evidence>
<dbReference type="GO" id="GO:0005811">
    <property type="term" value="C:lipid droplet"/>
    <property type="evidence" value="ECO:0007669"/>
    <property type="project" value="InterPro"/>
</dbReference>
<dbReference type="Gene3D" id="1.50.10.20">
    <property type="match status" value="2"/>
</dbReference>
<feature type="domain" description="Squalene cyclase C-terminal" evidence="5">
    <location>
        <begin position="443"/>
        <end position="536"/>
    </location>
</feature>
<dbReference type="InterPro" id="IPR018333">
    <property type="entry name" value="Squalene_cyclase"/>
</dbReference>
<dbReference type="PANTHER" id="PTHR11764:SF20">
    <property type="entry name" value="LANOSTEROL SYNTHASE"/>
    <property type="match status" value="1"/>
</dbReference>
<accession>A0A919ADU9</accession>
<gene>
    <name evidence="6" type="ORF">GCM10018772_25310</name>
</gene>
<proteinExistence type="inferred from homology"/>
<keyword evidence="3" id="KW-0479">Metal-binding</keyword>
<evidence type="ECO:0000259" key="5">
    <source>
        <dbReference type="Pfam" id="PF13243"/>
    </source>
</evidence>
<dbReference type="InterPro" id="IPR032696">
    <property type="entry name" value="SQ_cyclase_C"/>
</dbReference>
<evidence type="ECO:0000256" key="1">
    <source>
        <dbReference type="ARBA" id="ARBA00004999"/>
    </source>
</evidence>
<evidence type="ECO:0000313" key="7">
    <source>
        <dbReference type="Proteomes" id="UP000630718"/>
    </source>
</evidence>
<comment type="pathway">
    <text evidence="1">Secondary metabolite biosynthesis; hopanoid biosynthesis.</text>
</comment>
<feature type="domain" description="Squalene cyclase C-terminal" evidence="5">
    <location>
        <begin position="338"/>
        <end position="439"/>
    </location>
</feature>
<dbReference type="GO" id="GO:0046872">
    <property type="term" value="F:metal ion binding"/>
    <property type="evidence" value="ECO:0007669"/>
    <property type="project" value="UniProtKB-KW"/>
</dbReference>
<dbReference type="SUPFAM" id="SSF48239">
    <property type="entry name" value="Terpenoid cyclases/Protein prenyltransferases"/>
    <property type="match status" value="2"/>
</dbReference>
<dbReference type="CDD" id="cd00688">
    <property type="entry name" value="ISOPREN_C2_like"/>
    <property type="match status" value="1"/>
</dbReference>
<keyword evidence="4" id="KW-0677">Repeat</keyword>
<dbReference type="PANTHER" id="PTHR11764">
    <property type="entry name" value="TERPENE CYCLASE/MUTASE FAMILY MEMBER"/>
    <property type="match status" value="1"/>
</dbReference>
<dbReference type="AlphaFoldDB" id="A0A919ADU9"/>
<organism evidence="6 7">
    <name type="scientific">Streptomyces fumanus</name>
    <dbReference type="NCBI Taxonomy" id="67302"/>
    <lineage>
        <taxon>Bacteria</taxon>
        <taxon>Bacillati</taxon>
        <taxon>Actinomycetota</taxon>
        <taxon>Actinomycetes</taxon>
        <taxon>Kitasatosporales</taxon>
        <taxon>Streptomycetaceae</taxon>
        <taxon>Streptomyces</taxon>
    </lineage>
</organism>
<reference evidence="6" key="1">
    <citation type="journal article" date="2014" name="Int. J. Syst. Evol. Microbiol.">
        <title>Complete genome sequence of Corynebacterium casei LMG S-19264T (=DSM 44701T), isolated from a smear-ripened cheese.</title>
        <authorList>
            <consortium name="US DOE Joint Genome Institute (JGI-PGF)"/>
            <person name="Walter F."/>
            <person name="Albersmeier A."/>
            <person name="Kalinowski J."/>
            <person name="Ruckert C."/>
        </authorList>
    </citation>
    <scope>NUCLEOTIDE SEQUENCE</scope>
    <source>
        <strain evidence="6">JCM 4477</strain>
    </source>
</reference>
<protein>
    <recommendedName>
        <fullName evidence="5">Squalene cyclase C-terminal domain-containing protein</fullName>
    </recommendedName>
</protein>
<dbReference type="Proteomes" id="UP000630718">
    <property type="component" value="Unassembled WGS sequence"/>
</dbReference>
<dbReference type="GO" id="GO:0016104">
    <property type="term" value="P:triterpenoid biosynthetic process"/>
    <property type="evidence" value="ECO:0007669"/>
    <property type="project" value="InterPro"/>
</dbReference>
<comment type="caution">
    <text evidence="6">The sequence shown here is derived from an EMBL/GenBank/DDBJ whole genome shotgun (WGS) entry which is preliminary data.</text>
</comment>
<evidence type="ECO:0000256" key="2">
    <source>
        <dbReference type="ARBA" id="ARBA00009755"/>
    </source>
</evidence>
<keyword evidence="7" id="KW-1185">Reference proteome</keyword>
<dbReference type="EMBL" id="BNBI01000005">
    <property type="protein sequence ID" value="GHE99789.1"/>
    <property type="molecule type" value="Genomic_DNA"/>
</dbReference>
<comment type="similarity">
    <text evidence="2">Belongs to the terpene cyclase/mutase family.</text>
</comment>